<evidence type="ECO:0008006" key="4">
    <source>
        <dbReference type="Google" id="ProtNLM"/>
    </source>
</evidence>
<name>A0ABM7XY32_9PROT</name>
<keyword evidence="3" id="KW-1185">Reference proteome</keyword>
<protein>
    <recommendedName>
        <fullName evidence="4">Secreted protein</fullName>
    </recommendedName>
</protein>
<evidence type="ECO:0000313" key="3">
    <source>
        <dbReference type="Proteomes" id="UP000831327"/>
    </source>
</evidence>
<reference evidence="2 3" key="1">
    <citation type="journal article" date="2016" name="Microbes Environ.">
        <title>Phylogenetically diverse aerobic anoxygenic phototrophic bacteria isolated from epilithic biofilms in Tama river, Japan.</title>
        <authorList>
            <person name="Hirose S."/>
            <person name="Matsuura K."/>
            <person name="Haruta S."/>
        </authorList>
    </citation>
    <scope>NUCLEOTIDE SEQUENCE [LARGE SCALE GENOMIC DNA]</scope>
    <source>
        <strain evidence="2 3">S08</strain>
    </source>
</reference>
<dbReference type="EMBL" id="AP025637">
    <property type="protein sequence ID" value="BDG70412.1"/>
    <property type="molecule type" value="Genomic_DNA"/>
</dbReference>
<proteinExistence type="predicted"/>
<evidence type="ECO:0000313" key="2">
    <source>
        <dbReference type="EMBL" id="BDG70412.1"/>
    </source>
</evidence>
<gene>
    <name evidence="2" type="ORF">Rmf_03410</name>
</gene>
<sequence length="86" mass="9377">MVRLPFLVFVLAAPVPVTGAEPVARVTTDSPDYCRELVQRLAPLPGADKEPARSLAEDGMRLCESGHPRSGVARLRRAIRAARLEE</sequence>
<accession>A0ABM7XY32</accession>
<dbReference type="Proteomes" id="UP000831327">
    <property type="component" value="Chromosome"/>
</dbReference>
<organism evidence="2 3">
    <name type="scientific">Roseomonas fluvialis</name>
    <dbReference type="NCBI Taxonomy" id="1750527"/>
    <lineage>
        <taxon>Bacteria</taxon>
        <taxon>Pseudomonadati</taxon>
        <taxon>Pseudomonadota</taxon>
        <taxon>Alphaproteobacteria</taxon>
        <taxon>Acetobacterales</taxon>
        <taxon>Roseomonadaceae</taxon>
        <taxon>Roseomonas</taxon>
    </lineage>
</organism>
<keyword evidence="1" id="KW-0732">Signal</keyword>
<evidence type="ECO:0000256" key="1">
    <source>
        <dbReference type="SAM" id="SignalP"/>
    </source>
</evidence>
<dbReference type="RefSeq" id="WP_244457745.1">
    <property type="nucleotide sequence ID" value="NZ_AP025637.1"/>
</dbReference>
<feature type="chain" id="PRO_5045472413" description="Secreted protein" evidence="1">
    <location>
        <begin position="20"/>
        <end position="86"/>
    </location>
</feature>
<feature type="signal peptide" evidence="1">
    <location>
        <begin position="1"/>
        <end position="19"/>
    </location>
</feature>